<feature type="region of interest" description="Disordered" evidence="6">
    <location>
        <begin position="68"/>
        <end position="88"/>
    </location>
</feature>
<dbReference type="HOGENOM" id="CLU_021555_0_1_2"/>
<comment type="similarity">
    <text evidence="2">Belongs to the purine-cytosine permease (2.A.39) family.</text>
</comment>
<evidence type="ECO:0000256" key="4">
    <source>
        <dbReference type="ARBA" id="ARBA00022989"/>
    </source>
</evidence>
<dbReference type="Proteomes" id="UP000000346">
    <property type="component" value="Chromosome"/>
</dbReference>
<feature type="transmembrane region" description="Helical" evidence="7">
    <location>
        <begin position="525"/>
        <end position="546"/>
    </location>
</feature>
<reference evidence="8 9" key="1">
    <citation type="journal article" date="2010" name="Appl. Environ. Microbiol.">
        <title>The genome sequence of the crenarchaeon Acidilobus saccharovorans supports a new order, Acidilobales, and suggests an important ecological role in terrestrial acidic hot springs.</title>
        <authorList>
            <person name="Mardanov A.V."/>
            <person name="Svetlitchnyi V.A."/>
            <person name="Beletsky A.V."/>
            <person name="Prokofeva M.I."/>
            <person name="Bonch-Osmolovskaya E.A."/>
            <person name="Ravin N.V."/>
            <person name="Skryabin K.G."/>
        </authorList>
    </citation>
    <scope>NUCLEOTIDE SEQUENCE [LARGE SCALE GENOMIC DNA]</scope>
    <source>
        <strain evidence="9">DSM 16705 / JCM 18335 / VKM B-2471 / 345-15</strain>
    </source>
</reference>
<dbReference type="STRING" id="666510.ASAC_0979"/>
<protein>
    <submittedName>
        <fullName evidence="8">Permease for cytosine/purines uracil thiamine allantoin</fullName>
    </submittedName>
</protein>
<feature type="transmembrane region" description="Helical" evidence="7">
    <location>
        <begin position="131"/>
        <end position="152"/>
    </location>
</feature>
<sequence length="608" mass="67456">MLYRPLSLLVSSSIGGPVALSSGYEYCKSSYRGRPLRPGRLRPKLSNPYKWVASQAREGILARKLGGPGFGPSDSSKSGSSGLTPLSITRYDPTKGQVELTAGFPEEKFLWNPDIHPVPISRRTWGALTYFLIWVSMAFIVPSWTLASIGLLLGLTPLQAIFTVFLGNLIVVIPMIIQSHGGARYGIAEPQLTRTRWGTYGAMFPSWVRAVIGAGWWGIESYIIAEAATALYAIYTGRTSTIAYTVAHFQNYPFVLAKDFPSIFWATFVIVIAAQMLVFYLSPIVKSQPALRWLARVGGPIVMIAFVSLWVYFMSAAGWSVNLSAISGQGHFTWLGFLAFLNANIAFWATMALTMPDYTRFARSQSSQTYGQLTMPFLMLAVAAFSVMTTAAAYELYGKVIWDPIVLTALYMTRPLGYFVLISIMLATFLVNAFANAVGPAYDIANTFPKHMSWFKGSLALIAIAVGIGAWSYYGNAYSYITNWLLTYGGLLGGIEGVIIFDYAVVRRFKLDLADVFKSDGIYRYWHGINPAAVITFLIVTVLIYAPLPYHQVLFNSSWLLSFTVSGLIYLPLMKYWVIPKYQPQLSGGLLRGYLSPYTRRIFMVESN</sequence>
<feature type="transmembrane region" description="Helical" evidence="7">
    <location>
        <begin position="262"/>
        <end position="281"/>
    </location>
</feature>
<dbReference type="FunCoup" id="D9Q246">
    <property type="interactions" value="8"/>
</dbReference>
<feature type="transmembrane region" description="Helical" evidence="7">
    <location>
        <begin position="454"/>
        <end position="474"/>
    </location>
</feature>
<dbReference type="EMBL" id="CP001742">
    <property type="protein sequence ID" value="ADL19384.1"/>
    <property type="molecule type" value="Genomic_DNA"/>
</dbReference>
<dbReference type="InterPro" id="IPR001248">
    <property type="entry name" value="Pur-cyt_permease"/>
</dbReference>
<feature type="transmembrane region" description="Helical" evidence="7">
    <location>
        <begin position="158"/>
        <end position="177"/>
    </location>
</feature>
<feature type="compositionally biased region" description="Low complexity" evidence="6">
    <location>
        <begin position="71"/>
        <end position="87"/>
    </location>
</feature>
<dbReference type="Pfam" id="PF02133">
    <property type="entry name" value="Transp_cyt_pur"/>
    <property type="match status" value="1"/>
</dbReference>
<feature type="transmembrane region" description="Helical" evidence="7">
    <location>
        <begin position="486"/>
        <end position="505"/>
    </location>
</feature>
<evidence type="ECO:0000256" key="3">
    <source>
        <dbReference type="ARBA" id="ARBA00022692"/>
    </source>
</evidence>
<dbReference type="PANTHER" id="PTHR30618:SF0">
    <property type="entry name" value="PURINE-URACIL PERMEASE NCS1"/>
    <property type="match status" value="1"/>
</dbReference>
<evidence type="ECO:0000256" key="2">
    <source>
        <dbReference type="ARBA" id="ARBA00008974"/>
    </source>
</evidence>
<proteinExistence type="inferred from homology"/>
<feature type="transmembrane region" description="Helical" evidence="7">
    <location>
        <begin position="558"/>
        <end position="578"/>
    </location>
</feature>
<keyword evidence="3 7" id="KW-0812">Transmembrane</keyword>
<evidence type="ECO:0000256" key="7">
    <source>
        <dbReference type="SAM" id="Phobius"/>
    </source>
</evidence>
<feature type="transmembrane region" description="Helical" evidence="7">
    <location>
        <begin position="197"/>
        <end position="219"/>
    </location>
</feature>
<dbReference type="AlphaFoldDB" id="D9Q246"/>
<feature type="transmembrane region" description="Helical" evidence="7">
    <location>
        <begin position="417"/>
        <end position="442"/>
    </location>
</feature>
<feature type="transmembrane region" description="Helical" evidence="7">
    <location>
        <begin position="333"/>
        <end position="356"/>
    </location>
</feature>
<keyword evidence="5 7" id="KW-0472">Membrane</keyword>
<evidence type="ECO:0000313" key="8">
    <source>
        <dbReference type="EMBL" id="ADL19384.1"/>
    </source>
</evidence>
<gene>
    <name evidence="8" type="ordered locus">ASAC_0979</name>
</gene>
<keyword evidence="9" id="KW-1185">Reference proteome</keyword>
<dbReference type="InterPro" id="IPR045225">
    <property type="entry name" value="Uracil/uridine/allantoin_perm"/>
</dbReference>
<dbReference type="GO" id="GO:0005886">
    <property type="term" value="C:plasma membrane"/>
    <property type="evidence" value="ECO:0007669"/>
    <property type="project" value="TreeGrafter"/>
</dbReference>
<comment type="subcellular location">
    <subcellularLocation>
        <location evidence="1">Membrane</location>
        <topology evidence="1">Multi-pass membrane protein</topology>
    </subcellularLocation>
</comment>
<dbReference type="PANTHER" id="PTHR30618">
    <property type="entry name" value="NCS1 FAMILY PURINE/PYRIMIDINE TRANSPORTER"/>
    <property type="match status" value="1"/>
</dbReference>
<evidence type="ECO:0000256" key="6">
    <source>
        <dbReference type="SAM" id="MobiDB-lite"/>
    </source>
</evidence>
<name>D9Q246_ACIS3</name>
<dbReference type="KEGG" id="asc:ASAC_0979"/>
<feature type="transmembrane region" description="Helical" evidence="7">
    <location>
        <begin position="293"/>
        <end position="313"/>
    </location>
</feature>
<accession>D9Q246</accession>
<dbReference type="eggNOG" id="arCOG03448">
    <property type="taxonomic scope" value="Archaea"/>
</dbReference>
<feature type="transmembrane region" description="Helical" evidence="7">
    <location>
        <begin position="377"/>
        <end position="397"/>
    </location>
</feature>
<dbReference type="Gene3D" id="1.10.4160.10">
    <property type="entry name" value="Hydantoin permease"/>
    <property type="match status" value="1"/>
</dbReference>
<organism evidence="8 9">
    <name type="scientific">Acidilobus saccharovorans (strain DSM 16705 / JCM 18335 / VKM B-2471 / 345-15)</name>
    <dbReference type="NCBI Taxonomy" id="666510"/>
    <lineage>
        <taxon>Archaea</taxon>
        <taxon>Thermoproteota</taxon>
        <taxon>Thermoprotei</taxon>
        <taxon>Acidilobales</taxon>
        <taxon>Acidilobaceae</taxon>
        <taxon>Acidilobus</taxon>
    </lineage>
</organism>
<evidence type="ECO:0000256" key="5">
    <source>
        <dbReference type="ARBA" id="ARBA00023136"/>
    </source>
</evidence>
<keyword evidence="4 7" id="KW-1133">Transmembrane helix</keyword>
<dbReference type="InParanoid" id="D9Q246"/>
<dbReference type="GO" id="GO:0015205">
    <property type="term" value="F:nucleobase transmembrane transporter activity"/>
    <property type="evidence" value="ECO:0007669"/>
    <property type="project" value="TreeGrafter"/>
</dbReference>
<evidence type="ECO:0000256" key="1">
    <source>
        <dbReference type="ARBA" id="ARBA00004141"/>
    </source>
</evidence>
<evidence type="ECO:0000313" key="9">
    <source>
        <dbReference type="Proteomes" id="UP000000346"/>
    </source>
</evidence>